<feature type="compositionally biased region" description="Low complexity" evidence="1">
    <location>
        <begin position="79"/>
        <end position="92"/>
    </location>
</feature>
<proteinExistence type="predicted"/>
<feature type="region of interest" description="Disordered" evidence="1">
    <location>
        <begin position="59"/>
        <end position="163"/>
    </location>
</feature>
<evidence type="ECO:0000313" key="3">
    <source>
        <dbReference type="Proteomes" id="UP001204151"/>
    </source>
</evidence>
<feature type="compositionally biased region" description="Polar residues" evidence="1">
    <location>
        <begin position="104"/>
        <end position="133"/>
    </location>
</feature>
<evidence type="ECO:0000256" key="1">
    <source>
        <dbReference type="SAM" id="MobiDB-lite"/>
    </source>
</evidence>
<feature type="compositionally biased region" description="Basic and acidic residues" evidence="1">
    <location>
        <begin position="1"/>
        <end position="20"/>
    </location>
</feature>
<comment type="caution">
    <text evidence="2">The sequence shown here is derived from an EMBL/GenBank/DDBJ whole genome shotgun (WGS) entry which is preliminary data.</text>
</comment>
<protein>
    <submittedName>
        <fullName evidence="2">Uncharacterized protein</fullName>
    </submittedName>
</protein>
<accession>A0ABT1ZTA3</accession>
<dbReference type="Proteomes" id="UP001204151">
    <property type="component" value="Unassembled WGS sequence"/>
</dbReference>
<sequence length="163" mass="17085">MTKQKGPDSTRSRGIAKEKIVPVAEGSQQPRAPGWVAPGSANVQSANIEQLGAALRSRGSLQGGIDNPNVGTQRGGAGAQQAGWSARQSAQRMQARGEEDRLNASRQSGYGGMEQQQKGGSLESSTGSMQSDANMPRQGDHTAQPASDNRSKKSKKRSIGAKK</sequence>
<organism evidence="2 3">
    <name type="scientific">Massilia pinisoli</name>
    <dbReference type="NCBI Taxonomy" id="1772194"/>
    <lineage>
        <taxon>Bacteria</taxon>
        <taxon>Pseudomonadati</taxon>
        <taxon>Pseudomonadota</taxon>
        <taxon>Betaproteobacteria</taxon>
        <taxon>Burkholderiales</taxon>
        <taxon>Oxalobacteraceae</taxon>
        <taxon>Telluria group</taxon>
        <taxon>Massilia</taxon>
    </lineage>
</organism>
<gene>
    <name evidence="2" type="ORF">NX784_14960</name>
</gene>
<reference evidence="2 3" key="1">
    <citation type="submission" date="2022-08" db="EMBL/GenBank/DDBJ databases">
        <title>Reclassification of Massilia species as members of the genera Telluria, Duganella, Pseudoduganella, Mokoshia gen. nov. and Zemynaea gen. nov. using orthogonal and non-orthogonal genome-based approaches.</title>
        <authorList>
            <person name="Bowman J.P."/>
        </authorList>
    </citation>
    <scope>NUCLEOTIDE SEQUENCE [LARGE SCALE GENOMIC DNA]</scope>
    <source>
        <strain evidence="2 3">JCM 31316</strain>
    </source>
</reference>
<dbReference type="RefSeq" id="WP_258817486.1">
    <property type="nucleotide sequence ID" value="NZ_JANUGW010000010.1"/>
</dbReference>
<evidence type="ECO:0000313" key="2">
    <source>
        <dbReference type="EMBL" id="MCS0582889.1"/>
    </source>
</evidence>
<feature type="compositionally biased region" description="Basic residues" evidence="1">
    <location>
        <begin position="152"/>
        <end position="163"/>
    </location>
</feature>
<feature type="region of interest" description="Disordered" evidence="1">
    <location>
        <begin position="1"/>
        <end position="39"/>
    </location>
</feature>
<keyword evidence="3" id="KW-1185">Reference proteome</keyword>
<dbReference type="EMBL" id="JANUGW010000010">
    <property type="protein sequence ID" value="MCS0582889.1"/>
    <property type="molecule type" value="Genomic_DNA"/>
</dbReference>
<name>A0ABT1ZTA3_9BURK</name>